<dbReference type="NCBIfam" id="TIGR04183">
    <property type="entry name" value="Por_Secre_tail"/>
    <property type="match status" value="1"/>
</dbReference>
<dbReference type="InterPro" id="IPR013517">
    <property type="entry name" value="FG-GAP"/>
</dbReference>
<comment type="caution">
    <text evidence="3">The sequence shown here is derived from an EMBL/GenBank/DDBJ whole genome shotgun (WGS) entry which is preliminary data.</text>
</comment>
<dbReference type="InterPro" id="IPR032812">
    <property type="entry name" value="SbsA_Ig"/>
</dbReference>
<dbReference type="Pfam" id="PF01839">
    <property type="entry name" value="FG-GAP"/>
    <property type="match status" value="1"/>
</dbReference>
<evidence type="ECO:0000259" key="2">
    <source>
        <dbReference type="Pfam" id="PF13205"/>
    </source>
</evidence>
<evidence type="ECO:0000313" key="3">
    <source>
        <dbReference type="EMBL" id="OGX84594.1"/>
    </source>
</evidence>
<dbReference type="EMBL" id="MDZC01000068">
    <property type="protein sequence ID" value="OGX84594.1"/>
    <property type="molecule type" value="Genomic_DNA"/>
</dbReference>
<dbReference type="PANTHER" id="PTHR46580:SF2">
    <property type="entry name" value="MAM DOMAIN-CONTAINING PROTEIN"/>
    <property type="match status" value="1"/>
</dbReference>
<sequence length="432" mass="42765">MGPVAVSFNQPVAAGSTTALKIFSAQRGGLRTGHSGTTTSSGSTVSFAPAYAFRPGETVQATLTTAATAAGGRLATPRVFQFTAAATNGSGTFAGGSDVAVADSPISVAVGDVDGDGDLDLLTAHYPFGPGTRTVGVRLNNGSGTFAGASDVAVGNSPGSVVLGDVDGDGDLDLLTANDVDNTVSVRLNNGSGTFAGGSDVAVGNGPYSVVLGDVDGDGDLDLLTANYYSNTVSVRLNNGSGTFAGDSDVALGNGPGSVVLGDVDGDGDLDLLTANSGSNTVSVRLNNGSGTFAGGSDVAVDKSPISVVLGDVDGDGDLDVIAASFTNTVSVRLNQKTVLALAGRLLPTQVVLYPNPTCAAAAVRVEFPVSGGAAASVTVFNMLGQEMRKAWLPVYDGRAGGVLSTAGLAAGAYVLRMQAGSVAVIKFLEVN</sequence>
<protein>
    <recommendedName>
        <fullName evidence="2">SbsA Ig-like domain-containing protein</fullName>
    </recommendedName>
</protein>
<accession>A0A1G1T145</accession>
<dbReference type="Pfam" id="PF13517">
    <property type="entry name" value="FG-GAP_3"/>
    <property type="match status" value="2"/>
</dbReference>
<evidence type="ECO:0000256" key="1">
    <source>
        <dbReference type="ARBA" id="ARBA00022729"/>
    </source>
</evidence>
<dbReference type="InterPro" id="IPR028994">
    <property type="entry name" value="Integrin_alpha_N"/>
</dbReference>
<dbReference type="AlphaFoldDB" id="A0A1G1T145"/>
<keyword evidence="4" id="KW-1185">Reference proteome</keyword>
<dbReference type="Proteomes" id="UP000177791">
    <property type="component" value="Unassembled WGS sequence"/>
</dbReference>
<evidence type="ECO:0000313" key="4">
    <source>
        <dbReference type="Proteomes" id="UP000177791"/>
    </source>
</evidence>
<dbReference type="Pfam" id="PF13205">
    <property type="entry name" value="Big_5"/>
    <property type="match status" value="1"/>
</dbReference>
<proteinExistence type="predicted"/>
<name>A0A1G1T145_9BACT</name>
<dbReference type="InterPro" id="IPR026444">
    <property type="entry name" value="Secre_tail"/>
</dbReference>
<dbReference type="Gene3D" id="2.30.30.100">
    <property type="match status" value="4"/>
</dbReference>
<dbReference type="PANTHER" id="PTHR46580">
    <property type="entry name" value="SENSOR KINASE-RELATED"/>
    <property type="match status" value="1"/>
</dbReference>
<feature type="domain" description="SbsA Ig-like" evidence="2">
    <location>
        <begin position="4"/>
        <end position="83"/>
    </location>
</feature>
<keyword evidence="1" id="KW-0732">Signal</keyword>
<dbReference type="STRING" id="1908236.BEN48_02315"/>
<dbReference type="SUPFAM" id="SSF69318">
    <property type="entry name" value="Integrin alpha N-terminal domain"/>
    <property type="match status" value="1"/>
</dbReference>
<organism evidence="3 4">
    <name type="scientific">Hymenobacter glacialis</name>
    <dbReference type="NCBI Taxonomy" id="1908236"/>
    <lineage>
        <taxon>Bacteria</taxon>
        <taxon>Pseudomonadati</taxon>
        <taxon>Bacteroidota</taxon>
        <taxon>Cytophagia</taxon>
        <taxon>Cytophagales</taxon>
        <taxon>Hymenobacteraceae</taxon>
        <taxon>Hymenobacter</taxon>
    </lineage>
</organism>
<reference evidence="3 4" key="1">
    <citation type="submission" date="2016-08" db="EMBL/GenBank/DDBJ databases">
        <title>Hymenobacter coccineus sp. nov., Hymenobacter lapidarius sp. nov. and Hymenobacter glacialis sp. nov., isolated from Antarctic soil.</title>
        <authorList>
            <person name="Sedlacek I."/>
            <person name="Kralova S."/>
            <person name="Kyrova K."/>
            <person name="Maslanova I."/>
            <person name="Stankova E."/>
            <person name="Vrbovska V."/>
            <person name="Nemec M."/>
            <person name="Bartak M."/>
            <person name="Svec P."/>
            <person name="Busse H.-J."/>
            <person name="Pantucek R."/>
        </authorList>
    </citation>
    <scope>NUCLEOTIDE SEQUENCE [LARGE SCALE GENOMIC DNA]</scope>
    <source>
        <strain evidence="3 4">CCM 8648</strain>
    </source>
</reference>
<gene>
    <name evidence="3" type="ORF">BEN48_02315</name>
</gene>